<dbReference type="eggNOG" id="COG0810">
    <property type="taxonomic scope" value="Bacteria"/>
</dbReference>
<dbReference type="AlphaFoldDB" id="H9ULH6"/>
<proteinExistence type="inferred from homology"/>
<dbReference type="InterPro" id="IPR051045">
    <property type="entry name" value="TonB-dependent_transducer"/>
</dbReference>
<dbReference type="RefSeq" id="WP_014456351.1">
    <property type="nucleotide sequence ID" value="NC_017098.1"/>
</dbReference>
<evidence type="ECO:0000256" key="6">
    <source>
        <dbReference type="ARBA" id="ARBA00022692"/>
    </source>
</evidence>
<dbReference type="STRING" id="889378.Spiaf_2337"/>
<reference evidence="12" key="1">
    <citation type="journal article" date="2013" name="Stand. Genomic Sci.">
        <title>Complete genome sequence of the halophilic bacterium Spirochaeta africana type strain (Z-7692(T)) from the alkaline Lake Magadi in the East African Rift.</title>
        <authorList>
            <person name="Liolos K."/>
            <person name="Abt B."/>
            <person name="Scheuner C."/>
            <person name="Teshima H."/>
            <person name="Held B."/>
            <person name="Lapidus A."/>
            <person name="Nolan M."/>
            <person name="Lucas S."/>
            <person name="Deshpande S."/>
            <person name="Cheng J.F."/>
            <person name="Tapia R."/>
            <person name="Goodwin L.A."/>
            <person name="Pitluck S."/>
            <person name="Pagani I."/>
            <person name="Ivanova N."/>
            <person name="Mavromatis K."/>
            <person name="Mikhailova N."/>
            <person name="Huntemann M."/>
            <person name="Pati A."/>
            <person name="Chen A."/>
            <person name="Palaniappan K."/>
            <person name="Land M."/>
            <person name="Rohde M."/>
            <person name="Tindall B.J."/>
            <person name="Detter J.C."/>
            <person name="Goker M."/>
            <person name="Bristow J."/>
            <person name="Eisen J.A."/>
            <person name="Markowitz V."/>
            <person name="Hugenholtz P."/>
            <person name="Woyke T."/>
            <person name="Klenk H.P."/>
            <person name="Kyrpides N.C."/>
        </authorList>
    </citation>
    <scope>NUCLEOTIDE SEQUENCE</scope>
    <source>
        <strain evidence="12">ATCC 700263 / DSM 8902 / Z-7692</strain>
    </source>
</reference>
<gene>
    <name evidence="11" type="ordered locus">Spiaf_2337</name>
</gene>
<protein>
    <submittedName>
        <fullName evidence="11">TonB family protein</fullName>
    </submittedName>
</protein>
<evidence type="ECO:0000259" key="10">
    <source>
        <dbReference type="PROSITE" id="PS52015"/>
    </source>
</evidence>
<evidence type="ECO:0000256" key="4">
    <source>
        <dbReference type="ARBA" id="ARBA00022475"/>
    </source>
</evidence>
<evidence type="ECO:0000313" key="11">
    <source>
        <dbReference type="EMBL" id="AFG38369.1"/>
    </source>
</evidence>
<evidence type="ECO:0000256" key="8">
    <source>
        <dbReference type="ARBA" id="ARBA00022989"/>
    </source>
</evidence>
<evidence type="ECO:0000256" key="5">
    <source>
        <dbReference type="ARBA" id="ARBA00022519"/>
    </source>
</evidence>
<evidence type="ECO:0000256" key="9">
    <source>
        <dbReference type="ARBA" id="ARBA00023136"/>
    </source>
</evidence>
<organism evidence="11 12">
    <name type="scientific">Spirochaeta africana (strain ATCC 700263 / DSM 8902 / Z-7692)</name>
    <dbReference type="NCBI Taxonomy" id="889378"/>
    <lineage>
        <taxon>Bacteria</taxon>
        <taxon>Pseudomonadati</taxon>
        <taxon>Spirochaetota</taxon>
        <taxon>Spirochaetia</taxon>
        <taxon>Spirochaetales</taxon>
        <taxon>Spirochaetaceae</taxon>
        <taxon>Spirochaeta</taxon>
    </lineage>
</organism>
<dbReference type="HOGENOM" id="CLU_1365480_0_0_12"/>
<dbReference type="InterPro" id="IPR006260">
    <property type="entry name" value="TonB/TolA_C"/>
</dbReference>
<keyword evidence="9" id="KW-0472">Membrane</keyword>
<dbReference type="KEGG" id="sfc:Spiaf_2337"/>
<keyword evidence="3" id="KW-0813">Transport</keyword>
<dbReference type="EMBL" id="CP003282">
    <property type="protein sequence ID" value="AFG38369.1"/>
    <property type="molecule type" value="Genomic_DNA"/>
</dbReference>
<dbReference type="PANTHER" id="PTHR33446">
    <property type="entry name" value="PROTEIN TONB-RELATED"/>
    <property type="match status" value="1"/>
</dbReference>
<dbReference type="Proteomes" id="UP000007383">
    <property type="component" value="Chromosome"/>
</dbReference>
<sequence>MKRLRWILLIAAALLHLLLFVTVRLNTRAAAEDIERAEVFKLVDARELLPPEPEPEPELPPPPAPEPDVIEIEVQEGPAEEYQETEQTVVEVGTPAESAEPEYLPQHRISRIPEIPTRQILDRIVYPQMARRQGIEGTVFLELFIDEHGTIRAVEVLRDPGFGFAEAAVAALDGISVRPAEANGIPVAVRYRYPVRFQLR</sequence>
<dbReference type="NCBIfam" id="TIGR01352">
    <property type="entry name" value="tonB_Cterm"/>
    <property type="match status" value="1"/>
</dbReference>
<feature type="domain" description="TonB C-terminal" evidence="10">
    <location>
        <begin position="111"/>
        <end position="200"/>
    </location>
</feature>
<keyword evidence="5" id="KW-0997">Cell inner membrane</keyword>
<comment type="similarity">
    <text evidence="2">Belongs to the TonB family.</text>
</comment>
<dbReference type="GO" id="GO:0005886">
    <property type="term" value="C:plasma membrane"/>
    <property type="evidence" value="ECO:0007669"/>
    <property type="project" value="UniProtKB-SubCell"/>
</dbReference>
<keyword evidence="7" id="KW-0653">Protein transport</keyword>
<dbReference type="SUPFAM" id="SSF74653">
    <property type="entry name" value="TolA/TonB C-terminal domain"/>
    <property type="match status" value="1"/>
</dbReference>
<comment type="subcellular location">
    <subcellularLocation>
        <location evidence="1">Cell inner membrane</location>
        <topology evidence="1">Single-pass membrane protein</topology>
        <orientation evidence="1">Periplasmic side</orientation>
    </subcellularLocation>
</comment>
<keyword evidence="8" id="KW-1133">Transmembrane helix</keyword>
<dbReference type="OrthoDB" id="360465at2"/>
<evidence type="ECO:0000256" key="7">
    <source>
        <dbReference type="ARBA" id="ARBA00022927"/>
    </source>
</evidence>
<dbReference type="GO" id="GO:0015031">
    <property type="term" value="P:protein transport"/>
    <property type="evidence" value="ECO:0007669"/>
    <property type="project" value="UniProtKB-KW"/>
</dbReference>
<keyword evidence="4" id="KW-1003">Cell membrane</keyword>
<evidence type="ECO:0000256" key="1">
    <source>
        <dbReference type="ARBA" id="ARBA00004383"/>
    </source>
</evidence>
<dbReference type="Pfam" id="PF03544">
    <property type="entry name" value="TonB_C"/>
    <property type="match status" value="1"/>
</dbReference>
<dbReference type="InterPro" id="IPR037682">
    <property type="entry name" value="TonB_C"/>
</dbReference>
<dbReference type="PROSITE" id="PS52015">
    <property type="entry name" value="TONB_CTD"/>
    <property type="match status" value="1"/>
</dbReference>
<dbReference type="GO" id="GO:0055085">
    <property type="term" value="P:transmembrane transport"/>
    <property type="evidence" value="ECO:0007669"/>
    <property type="project" value="InterPro"/>
</dbReference>
<evidence type="ECO:0000313" key="12">
    <source>
        <dbReference type="Proteomes" id="UP000007383"/>
    </source>
</evidence>
<keyword evidence="12" id="KW-1185">Reference proteome</keyword>
<evidence type="ECO:0000256" key="3">
    <source>
        <dbReference type="ARBA" id="ARBA00022448"/>
    </source>
</evidence>
<evidence type="ECO:0000256" key="2">
    <source>
        <dbReference type="ARBA" id="ARBA00006555"/>
    </source>
</evidence>
<keyword evidence="6" id="KW-0812">Transmembrane</keyword>
<accession>H9ULH6</accession>
<dbReference type="Gene3D" id="3.30.1150.10">
    <property type="match status" value="1"/>
</dbReference>
<dbReference type="PATRIC" id="fig|889378.3.peg.2311"/>
<name>H9ULH6_SPIAZ</name>